<dbReference type="EMBL" id="FOWE01000001">
    <property type="protein sequence ID" value="SFN85029.1"/>
    <property type="molecule type" value="Genomic_DNA"/>
</dbReference>
<name>A0A1I5CDE3_9ACTN</name>
<dbReference type="RefSeq" id="WP_244273953.1">
    <property type="nucleotide sequence ID" value="NZ_FOWE01000001.1"/>
</dbReference>
<proteinExistence type="predicted"/>
<evidence type="ECO:0000313" key="2">
    <source>
        <dbReference type="Proteomes" id="UP000183642"/>
    </source>
</evidence>
<accession>A0A1I5CDE3</accession>
<dbReference type="Proteomes" id="UP000183642">
    <property type="component" value="Unassembled WGS sequence"/>
</dbReference>
<evidence type="ECO:0008006" key="3">
    <source>
        <dbReference type="Google" id="ProtNLM"/>
    </source>
</evidence>
<dbReference type="AlphaFoldDB" id="A0A1I5CDE3"/>
<keyword evidence="2" id="KW-1185">Reference proteome</keyword>
<protein>
    <recommendedName>
        <fullName evidence="3">DUF4267 domain-containing protein</fullName>
    </recommendedName>
</protein>
<sequence length="126" mass="12332">MVTTSAGTSKQTAAQALGIAGAAFGAVSVLAPRAVATGYGVPPTPQGLQLQRLFGSRALALSVMALTARTPEEVDRGLAVVAGANLLDVLTALAAAGGSGRPTTVRAVASSAVYGAAALAVRAMRD</sequence>
<gene>
    <name evidence="1" type="ORF">SAMN05660359_00248</name>
</gene>
<reference evidence="2" key="1">
    <citation type="submission" date="2016-10" db="EMBL/GenBank/DDBJ databases">
        <authorList>
            <person name="Varghese N."/>
            <person name="Submissions S."/>
        </authorList>
    </citation>
    <scope>NUCLEOTIDE SEQUENCE [LARGE SCALE GENOMIC DNA]</scope>
    <source>
        <strain evidence="2">DSM 43161</strain>
    </source>
</reference>
<organism evidence="1 2">
    <name type="scientific">Geodermatophilus obscurus</name>
    <dbReference type="NCBI Taxonomy" id="1861"/>
    <lineage>
        <taxon>Bacteria</taxon>
        <taxon>Bacillati</taxon>
        <taxon>Actinomycetota</taxon>
        <taxon>Actinomycetes</taxon>
        <taxon>Geodermatophilales</taxon>
        <taxon>Geodermatophilaceae</taxon>
        <taxon>Geodermatophilus</taxon>
    </lineage>
</organism>
<evidence type="ECO:0000313" key="1">
    <source>
        <dbReference type="EMBL" id="SFN85029.1"/>
    </source>
</evidence>